<accession>A0A3T1D3I7</accession>
<dbReference type="AlphaFoldDB" id="A0A3T1D3I7"/>
<dbReference type="EMBL" id="AP019400">
    <property type="protein sequence ID" value="BBI32667.1"/>
    <property type="molecule type" value="Genomic_DNA"/>
</dbReference>
<dbReference type="Proteomes" id="UP000289856">
    <property type="component" value="Chromosome"/>
</dbReference>
<reference evidence="1 2" key="1">
    <citation type="submission" date="2019-01" db="EMBL/GenBank/DDBJ databases">
        <title>Complete genome sequence of Cohnella hallensis HS21 isolated from Korean fir (Abies koreana) rhizospheric soil.</title>
        <authorList>
            <person name="Jiang L."/>
            <person name="Kang S.W."/>
            <person name="Kim S."/>
            <person name="Jung J."/>
            <person name="Kim C.Y."/>
            <person name="Kim D.H."/>
            <person name="Kim S.W."/>
            <person name="Lee J."/>
        </authorList>
    </citation>
    <scope>NUCLEOTIDE SEQUENCE [LARGE SCALE GENOMIC DNA]</scope>
    <source>
        <strain evidence="1 2">HS21</strain>
    </source>
</reference>
<name>A0A3T1D3I7_9BACL</name>
<evidence type="ECO:0000313" key="2">
    <source>
        <dbReference type="Proteomes" id="UP000289856"/>
    </source>
</evidence>
<dbReference type="KEGG" id="cohn:KCTCHS21_20660"/>
<keyword evidence="2" id="KW-1185">Reference proteome</keyword>
<gene>
    <name evidence="1" type="ORF">KCTCHS21_20660</name>
</gene>
<protein>
    <submittedName>
        <fullName evidence="1">Uncharacterized protein</fullName>
    </submittedName>
</protein>
<organism evidence="1 2">
    <name type="scientific">Cohnella abietis</name>
    <dbReference type="NCBI Taxonomy" id="2507935"/>
    <lineage>
        <taxon>Bacteria</taxon>
        <taxon>Bacillati</taxon>
        <taxon>Bacillota</taxon>
        <taxon>Bacilli</taxon>
        <taxon>Bacillales</taxon>
        <taxon>Paenibacillaceae</taxon>
        <taxon>Cohnella</taxon>
    </lineage>
</organism>
<proteinExistence type="predicted"/>
<sequence length="96" mass="10463">MASFDPKTNKLTIGAKDNKVDLIKGKLFEKADGGSPTTDPDLLTVGNETFKSGFYVKVNNSLLLKSILLNTNKNYQKISFKAAVKVGAEPIKVVFQ</sequence>
<evidence type="ECO:0000313" key="1">
    <source>
        <dbReference type="EMBL" id="BBI32667.1"/>
    </source>
</evidence>